<evidence type="ECO:0000259" key="7">
    <source>
        <dbReference type="PROSITE" id="PS51898"/>
    </source>
</evidence>
<proteinExistence type="inferred from homology"/>
<evidence type="ECO:0000313" key="10">
    <source>
        <dbReference type="Proteomes" id="UP000366872"/>
    </source>
</evidence>
<evidence type="ECO:0000256" key="6">
    <source>
        <dbReference type="SAM" id="MobiDB-lite"/>
    </source>
</evidence>
<organism evidence="9 10">
    <name type="scientific">Pontiella desulfatans</name>
    <dbReference type="NCBI Taxonomy" id="2750659"/>
    <lineage>
        <taxon>Bacteria</taxon>
        <taxon>Pseudomonadati</taxon>
        <taxon>Kiritimatiellota</taxon>
        <taxon>Kiritimatiellia</taxon>
        <taxon>Kiritimatiellales</taxon>
        <taxon>Pontiellaceae</taxon>
        <taxon>Pontiella</taxon>
    </lineage>
</organism>
<sequence length="599" mass="68384">MQKVPNLTNPSEGKYKYRKVVPDDVQAYIGQTEWKFTLDTDDENHAVAWGKGLNKKYGKEVREARQAIRKESSTGVPASKKPTSKPFDLSSIESEIHQLSENLECKKNADLNTLHLQLGNIGHSMQYAVEKDLSEQALAGVDLCPVSQQTLLELCTHVAQVENLADGDLRRKTARFVIHKLQPLLEEMEDSIPPLMGKPVPVRTTHKLIDGRWEDVPVEKPAVATTPSTNAHGEKIPTLSEALEKHIAFKDGDVKDGTAETKRAGVALFIEWAGDRPVSDYSPDELVDYRNNCLRKYPKNRQQSPKFDGKSLAEALKIGANDKHIGQSRINTLISNVSSVFNFSVQRRWITLNPASGLKETKPNVLSEEDDKAFEQHELEKLFEILPYKESKPSWYWSVIISLYNGCRQSEICQLFVDDIITYQELPCFKLTEEGEVGADKSLKNRQSCRIVPINPKLIEIGFMRFVENRRRELNGKNDLLFSNVRRTANGKYNKSLSDWFNQRFKHKFIDKKIQAVRRRTFHGLRHSFAHYSQNNARMDFQVRHELMGHELKGYNPVNADYTGKLPMARLLEDLVKMDFGDYDLTIPANPFMKKKATK</sequence>
<evidence type="ECO:0000256" key="4">
    <source>
        <dbReference type="ARBA" id="ARBA00023172"/>
    </source>
</evidence>
<protein>
    <recommendedName>
        <fullName evidence="11">Tyr recombinase domain-containing protein</fullName>
    </recommendedName>
</protein>
<dbReference type="SUPFAM" id="SSF56349">
    <property type="entry name" value="DNA breaking-rejoining enzymes"/>
    <property type="match status" value="1"/>
</dbReference>
<comment type="similarity">
    <text evidence="1">Belongs to the 'phage' integrase family.</text>
</comment>
<dbReference type="InterPro" id="IPR010998">
    <property type="entry name" value="Integrase_recombinase_N"/>
</dbReference>
<dbReference type="InterPro" id="IPR050090">
    <property type="entry name" value="Tyrosine_recombinase_XerCD"/>
</dbReference>
<dbReference type="GO" id="GO:0006310">
    <property type="term" value="P:DNA recombination"/>
    <property type="evidence" value="ECO:0007669"/>
    <property type="project" value="UniProtKB-KW"/>
</dbReference>
<evidence type="ECO:0000256" key="3">
    <source>
        <dbReference type="ARBA" id="ARBA00023125"/>
    </source>
</evidence>
<dbReference type="InterPro" id="IPR013762">
    <property type="entry name" value="Integrase-like_cat_sf"/>
</dbReference>
<dbReference type="Pfam" id="PF20172">
    <property type="entry name" value="DUF6538"/>
    <property type="match status" value="1"/>
</dbReference>
<dbReference type="Gene3D" id="1.10.150.130">
    <property type="match status" value="1"/>
</dbReference>
<name>A0A6C2UAM8_PONDE</name>
<dbReference type="AlphaFoldDB" id="A0A6C2UAM8"/>
<evidence type="ECO:0000256" key="5">
    <source>
        <dbReference type="PROSITE-ProRule" id="PRU01248"/>
    </source>
</evidence>
<keyword evidence="10" id="KW-1185">Reference proteome</keyword>
<reference evidence="9 10" key="1">
    <citation type="submission" date="2019-04" db="EMBL/GenBank/DDBJ databases">
        <authorList>
            <person name="Van Vliet M D."/>
        </authorList>
    </citation>
    <scope>NUCLEOTIDE SEQUENCE [LARGE SCALE GENOMIC DNA]</scope>
    <source>
        <strain evidence="9 10">F1</strain>
    </source>
</reference>
<keyword evidence="3 5" id="KW-0238">DNA-binding</keyword>
<evidence type="ECO:0000313" key="9">
    <source>
        <dbReference type="EMBL" id="VGO17065.1"/>
    </source>
</evidence>
<dbReference type="Pfam" id="PF00589">
    <property type="entry name" value="Phage_integrase"/>
    <property type="match status" value="1"/>
</dbReference>
<dbReference type="GO" id="GO:0003677">
    <property type="term" value="F:DNA binding"/>
    <property type="evidence" value="ECO:0007669"/>
    <property type="project" value="UniProtKB-UniRule"/>
</dbReference>
<evidence type="ECO:0008006" key="11">
    <source>
        <dbReference type="Google" id="ProtNLM"/>
    </source>
</evidence>
<feature type="domain" description="Core-binding (CB)" evidence="8">
    <location>
        <begin position="237"/>
        <end position="345"/>
    </location>
</feature>
<feature type="region of interest" description="Disordered" evidence="6">
    <location>
        <begin position="65"/>
        <end position="87"/>
    </location>
</feature>
<evidence type="ECO:0000256" key="1">
    <source>
        <dbReference type="ARBA" id="ARBA00008857"/>
    </source>
</evidence>
<dbReference type="Gene3D" id="1.10.443.10">
    <property type="entry name" value="Intergrase catalytic core"/>
    <property type="match status" value="1"/>
</dbReference>
<dbReference type="CDD" id="cd01184">
    <property type="entry name" value="INT_C_like_1"/>
    <property type="match status" value="1"/>
</dbReference>
<dbReference type="PANTHER" id="PTHR30349:SF41">
    <property type="entry name" value="INTEGRASE_RECOMBINASE PROTEIN MJ0367-RELATED"/>
    <property type="match status" value="1"/>
</dbReference>
<keyword evidence="2" id="KW-0229">DNA integration</keyword>
<dbReference type="GO" id="GO:0015074">
    <property type="term" value="P:DNA integration"/>
    <property type="evidence" value="ECO:0007669"/>
    <property type="project" value="UniProtKB-KW"/>
</dbReference>
<dbReference type="PROSITE" id="PS51898">
    <property type="entry name" value="TYR_RECOMBINASE"/>
    <property type="match status" value="1"/>
</dbReference>
<dbReference type="EMBL" id="CAAHFG010000004">
    <property type="protein sequence ID" value="VGO17065.1"/>
    <property type="molecule type" value="Genomic_DNA"/>
</dbReference>
<dbReference type="InterPro" id="IPR044068">
    <property type="entry name" value="CB"/>
</dbReference>
<evidence type="ECO:0000259" key="8">
    <source>
        <dbReference type="PROSITE" id="PS51900"/>
    </source>
</evidence>
<gene>
    <name evidence="9" type="ORF">PDESU_05660</name>
</gene>
<feature type="domain" description="Tyr recombinase" evidence="7">
    <location>
        <begin position="369"/>
        <end position="576"/>
    </location>
</feature>
<dbReference type="InterPro" id="IPR046668">
    <property type="entry name" value="DUF6538"/>
</dbReference>
<dbReference type="Proteomes" id="UP000366872">
    <property type="component" value="Unassembled WGS sequence"/>
</dbReference>
<dbReference type="PROSITE" id="PS51900">
    <property type="entry name" value="CB"/>
    <property type="match status" value="1"/>
</dbReference>
<dbReference type="InterPro" id="IPR011010">
    <property type="entry name" value="DNA_brk_join_enz"/>
</dbReference>
<accession>A0A6C2UAM8</accession>
<dbReference type="PANTHER" id="PTHR30349">
    <property type="entry name" value="PHAGE INTEGRASE-RELATED"/>
    <property type="match status" value="1"/>
</dbReference>
<dbReference type="RefSeq" id="WP_136082566.1">
    <property type="nucleotide sequence ID" value="NZ_CAAHFG010000004.1"/>
</dbReference>
<dbReference type="InterPro" id="IPR002104">
    <property type="entry name" value="Integrase_catalytic"/>
</dbReference>
<keyword evidence="4" id="KW-0233">DNA recombination</keyword>
<evidence type="ECO:0000256" key="2">
    <source>
        <dbReference type="ARBA" id="ARBA00022908"/>
    </source>
</evidence>